<organism evidence="2 3">
    <name type="scientific">Caproiciproducens faecalis</name>
    <dbReference type="NCBI Taxonomy" id="2820301"/>
    <lineage>
        <taxon>Bacteria</taxon>
        <taxon>Bacillati</taxon>
        <taxon>Bacillota</taxon>
        <taxon>Clostridia</taxon>
        <taxon>Eubacteriales</taxon>
        <taxon>Acutalibacteraceae</taxon>
        <taxon>Caproiciproducens</taxon>
    </lineage>
</organism>
<dbReference type="InterPro" id="IPR000683">
    <property type="entry name" value="Gfo/Idh/MocA-like_OxRdtase_N"/>
</dbReference>
<dbReference type="Proteomes" id="UP000719942">
    <property type="component" value="Unassembled WGS sequence"/>
</dbReference>
<name>A0ABS7DM42_9FIRM</name>
<dbReference type="PANTHER" id="PTHR43377:SF1">
    <property type="entry name" value="BILIVERDIN REDUCTASE A"/>
    <property type="match status" value="1"/>
</dbReference>
<accession>A0ABS7DM42</accession>
<evidence type="ECO:0000313" key="2">
    <source>
        <dbReference type="EMBL" id="MBW7572352.1"/>
    </source>
</evidence>
<protein>
    <submittedName>
        <fullName evidence="2">Gfo/Idh/MocA family oxidoreductase</fullName>
    </submittedName>
</protein>
<dbReference type="EMBL" id="JAGFNZ010000002">
    <property type="protein sequence ID" value="MBW7572352.1"/>
    <property type="molecule type" value="Genomic_DNA"/>
</dbReference>
<proteinExistence type="predicted"/>
<reference evidence="2 3" key="1">
    <citation type="submission" date="2021-03" db="EMBL/GenBank/DDBJ databases">
        <title>Caproiciproducens sp. nov. isolated from feces of cow.</title>
        <authorList>
            <person name="Choi J.-Y."/>
        </authorList>
    </citation>
    <scope>NUCLEOTIDE SEQUENCE [LARGE SCALE GENOMIC DNA]</scope>
    <source>
        <strain evidence="2 3">AGMB10547</strain>
    </source>
</reference>
<feature type="domain" description="Gfo/Idh/MocA-like oxidoreductase N-terminal" evidence="1">
    <location>
        <begin position="2"/>
        <end position="114"/>
    </location>
</feature>
<comment type="caution">
    <text evidence="2">The sequence shown here is derived from an EMBL/GenBank/DDBJ whole genome shotgun (WGS) entry which is preliminary data.</text>
</comment>
<dbReference type="Gene3D" id="3.30.360.10">
    <property type="entry name" value="Dihydrodipicolinate Reductase, domain 2"/>
    <property type="match status" value="1"/>
</dbReference>
<dbReference type="InterPro" id="IPR051450">
    <property type="entry name" value="Gfo/Idh/MocA_Oxidoreductases"/>
</dbReference>
<dbReference type="RefSeq" id="WP_219964759.1">
    <property type="nucleotide sequence ID" value="NZ_JAGFNZ010000002.1"/>
</dbReference>
<evidence type="ECO:0000259" key="1">
    <source>
        <dbReference type="Pfam" id="PF01408"/>
    </source>
</evidence>
<gene>
    <name evidence="2" type="ORF">J5W02_05950</name>
</gene>
<dbReference type="Gene3D" id="3.40.50.720">
    <property type="entry name" value="NAD(P)-binding Rossmann-like Domain"/>
    <property type="match status" value="1"/>
</dbReference>
<dbReference type="SUPFAM" id="SSF55347">
    <property type="entry name" value="Glyceraldehyde-3-phosphate dehydrogenase-like, C-terminal domain"/>
    <property type="match status" value="1"/>
</dbReference>
<sequence length="329" mass="38185">MKFLVIGLGSMGRRRISLLLNCFDSISVCGVDVREERREQTQALFGIPVYAGLETAVEQEQPCAALVCTSPASHADVILDCIAKGLHIFSEINLISDRYDEILQAAEERQVKLFLSSTLLYRKELQAVRDCVLKQGEKVNYRYHVGQYLPDWHPWEDYRDFFVGDPKTNACREIFAIDLPWILHTFGKVRKVTVFKDHLSKLELGYPDNYFVVLEHKNGNKGIWIVDVVARKAQRNLLVYSENLHLSWDGTPDSLFRYNVREKTMEKMETYSNAVRDDRYAESIIENAYLEELRVFVDKITGGKNRERYTFAEDRRTLRLIDRIEGMKA</sequence>
<evidence type="ECO:0000313" key="3">
    <source>
        <dbReference type="Proteomes" id="UP000719942"/>
    </source>
</evidence>
<dbReference type="Pfam" id="PF01408">
    <property type="entry name" value="GFO_IDH_MocA"/>
    <property type="match status" value="1"/>
</dbReference>
<dbReference type="InterPro" id="IPR036291">
    <property type="entry name" value="NAD(P)-bd_dom_sf"/>
</dbReference>
<dbReference type="PANTHER" id="PTHR43377">
    <property type="entry name" value="BILIVERDIN REDUCTASE A"/>
    <property type="match status" value="1"/>
</dbReference>
<keyword evidence="3" id="KW-1185">Reference proteome</keyword>
<dbReference type="SUPFAM" id="SSF51735">
    <property type="entry name" value="NAD(P)-binding Rossmann-fold domains"/>
    <property type="match status" value="1"/>
</dbReference>